<accession>A0A5J6L9V0</accession>
<dbReference type="KEGG" id="nik:F5I99_02175"/>
<keyword evidence="1 2" id="KW-0535">Nitrogen fixation</keyword>
<keyword evidence="4" id="KW-1185">Reference proteome</keyword>
<dbReference type="HAMAP" id="MF_02117">
    <property type="entry name" value="CowN"/>
    <property type="match status" value="1"/>
</dbReference>
<evidence type="ECO:0000313" key="4">
    <source>
        <dbReference type="Proteomes" id="UP000325606"/>
    </source>
</evidence>
<dbReference type="RefSeq" id="WP_151053439.1">
    <property type="nucleotide sequence ID" value="NZ_CP044222.1"/>
</dbReference>
<dbReference type="Pfam" id="PF20543">
    <property type="entry name" value="CowN"/>
    <property type="match status" value="1"/>
</dbReference>
<dbReference type="Proteomes" id="UP000325606">
    <property type="component" value="Chromosome"/>
</dbReference>
<name>A0A5J6L9V0_9GAMM</name>
<dbReference type="NCBIfam" id="NF033689">
    <property type="entry name" value="N2Fix_CO_CowN"/>
    <property type="match status" value="1"/>
</dbReference>
<dbReference type="EMBL" id="CP044222">
    <property type="protein sequence ID" value="QEW05394.1"/>
    <property type="molecule type" value="Genomic_DNA"/>
</dbReference>
<dbReference type="InterPro" id="IPR024899">
    <property type="entry name" value="CowN"/>
</dbReference>
<organism evidence="3 4">
    <name type="scientific">Nitrincola iocasae</name>
    <dbReference type="NCBI Taxonomy" id="2614693"/>
    <lineage>
        <taxon>Bacteria</taxon>
        <taxon>Pseudomonadati</taxon>
        <taxon>Pseudomonadota</taxon>
        <taxon>Gammaproteobacteria</taxon>
        <taxon>Oceanospirillales</taxon>
        <taxon>Oceanospirillaceae</taxon>
        <taxon>Nitrincola</taxon>
    </lineage>
</organism>
<dbReference type="GO" id="GO:0009399">
    <property type="term" value="P:nitrogen fixation"/>
    <property type="evidence" value="ECO:0007669"/>
    <property type="project" value="UniProtKB-UniRule"/>
</dbReference>
<evidence type="ECO:0000256" key="1">
    <source>
        <dbReference type="ARBA" id="ARBA00023231"/>
    </source>
</evidence>
<comment type="function">
    <text evidence="2">Is required to sustain N(2)-dependent growth in the presence of low levels of carbon monoxide (CO). Probably acts by protecting the N(2) fixation ability of the nitrogenase complex, which is inactivated in the presence of CO.</text>
</comment>
<comment type="similarity">
    <text evidence="2">Belongs to the CowN family.</text>
</comment>
<evidence type="ECO:0000256" key="2">
    <source>
        <dbReference type="HAMAP-Rule" id="MF_02117"/>
    </source>
</evidence>
<protein>
    <recommendedName>
        <fullName evidence="2">N(2)-fixation sustaining protein CowN</fullName>
    </recommendedName>
    <alternativeName>
        <fullName evidence="2">CO weal-nitrogenase</fullName>
    </alternativeName>
</protein>
<sequence length="99" mass="11522">MDGRLKGEDEIDRYVTFRGIDCDGNAARVMGLIEQYAADERYASPFWDYFLKKRKPFSGPEPDDLFLIHTNINQIYELFQSAEDESALALLQWVEFNCC</sequence>
<dbReference type="AlphaFoldDB" id="A0A5J6L9V0"/>
<proteinExistence type="inferred from homology"/>
<reference evidence="3 4" key="1">
    <citation type="submission" date="2019-09" db="EMBL/GenBank/DDBJ databases">
        <title>Nitrincola iocasae sp. nov., a bacterium isolated from the sediment collected at a cold seep field in South China Sea.</title>
        <authorList>
            <person name="Zhang H."/>
            <person name="Wang H."/>
            <person name="Li C."/>
        </authorList>
    </citation>
    <scope>NUCLEOTIDE SEQUENCE [LARGE SCALE GENOMIC DNA]</scope>
    <source>
        <strain evidence="3 4">KXZD1103</strain>
    </source>
</reference>
<evidence type="ECO:0000313" key="3">
    <source>
        <dbReference type="EMBL" id="QEW05394.1"/>
    </source>
</evidence>
<gene>
    <name evidence="2 3" type="primary">cowN</name>
    <name evidence="3" type="ORF">F5I99_02175</name>
</gene>